<evidence type="ECO:0000313" key="4">
    <source>
        <dbReference type="EMBL" id="RVU21232.1"/>
    </source>
</evidence>
<dbReference type="Pfam" id="PF01968">
    <property type="entry name" value="Hydantoinase_A"/>
    <property type="match status" value="1"/>
</dbReference>
<comment type="caution">
    <text evidence="4">The sequence shown here is derived from an EMBL/GenBank/DDBJ whole genome shotgun (WGS) entry which is preliminary data.</text>
</comment>
<dbReference type="AlphaFoldDB" id="A0A3S2VER7"/>
<accession>A0A3S2VER7</accession>
<evidence type="ECO:0000313" key="5">
    <source>
        <dbReference type="Proteomes" id="UP000286997"/>
    </source>
</evidence>
<dbReference type="GO" id="GO:0005829">
    <property type="term" value="C:cytosol"/>
    <property type="evidence" value="ECO:0007669"/>
    <property type="project" value="TreeGrafter"/>
</dbReference>
<proteinExistence type="predicted"/>
<dbReference type="RefSeq" id="WP_127727452.1">
    <property type="nucleotide sequence ID" value="NZ_SACP01000002.1"/>
</dbReference>
<dbReference type="PANTHER" id="PTHR11365:SF23">
    <property type="entry name" value="HYPOTHETICAL 5-OXOPROLINASE (EUROFUNG)-RELATED"/>
    <property type="match status" value="1"/>
</dbReference>
<dbReference type="GO" id="GO:0017168">
    <property type="term" value="F:5-oxoprolinase (ATP-hydrolyzing) activity"/>
    <property type="evidence" value="ECO:0007669"/>
    <property type="project" value="TreeGrafter"/>
</dbReference>
<dbReference type="GO" id="GO:0006749">
    <property type="term" value="P:glutathione metabolic process"/>
    <property type="evidence" value="ECO:0007669"/>
    <property type="project" value="TreeGrafter"/>
</dbReference>
<name>A0A3S2VER7_9HYPH</name>
<dbReference type="InterPro" id="IPR049517">
    <property type="entry name" value="ACX-like_C"/>
</dbReference>
<dbReference type="InterPro" id="IPR008040">
    <property type="entry name" value="Hydant_A_N"/>
</dbReference>
<dbReference type="InterPro" id="IPR002821">
    <property type="entry name" value="Hydantoinase_A"/>
</dbReference>
<feature type="domain" description="Hydantoinase/oxoprolinase N-terminal" evidence="2">
    <location>
        <begin position="7"/>
        <end position="184"/>
    </location>
</feature>
<dbReference type="PANTHER" id="PTHR11365">
    <property type="entry name" value="5-OXOPROLINASE RELATED"/>
    <property type="match status" value="1"/>
</dbReference>
<gene>
    <name evidence="4" type="ORF">EOE48_03845</name>
</gene>
<dbReference type="OrthoDB" id="9759608at2"/>
<feature type="domain" description="Acetophenone carboxylase-like C-terminal" evidence="3">
    <location>
        <begin position="526"/>
        <end position="688"/>
    </location>
</feature>
<dbReference type="InterPro" id="IPR045079">
    <property type="entry name" value="Oxoprolinase-like"/>
</dbReference>
<feature type="domain" description="Hydantoinase A/oxoprolinase" evidence="1">
    <location>
        <begin position="206"/>
        <end position="498"/>
    </location>
</feature>
<dbReference type="Pfam" id="PF19278">
    <property type="entry name" value="Hydant_A_C"/>
    <property type="match status" value="1"/>
</dbReference>
<evidence type="ECO:0000259" key="3">
    <source>
        <dbReference type="Pfam" id="PF19278"/>
    </source>
</evidence>
<dbReference type="EMBL" id="SACP01000002">
    <property type="protein sequence ID" value="RVU21232.1"/>
    <property type="molecule type" value="Genomic_DNA"/>
</dbReference>
<evidence type="ECO:0000259" key="1">
    <source>
        <dbReference type="Pfam" id="PF01968"/>
    </source>
</evidence>
<keyword evidence="5" id="KW-1185">Reference proteome</keyword>
<reference evidence="4 5" key="1">
    <citation type="submission" date="2019-01" db="EMBL/GenBank/DDBJ databases">
        <authorList>
            <person name="Chen W.-M."/>
        </authorList>
    </citation>
    <scope>NUCLEOTIDE SEQUENCE [LARGE SCALE GENOMIC DNA]</scope>
    <source>
        <strain evidence="4 5">TER-1</strain>
    </source>
</reference>
<dbReference type="Proteomes" id="UP000286997">
    <property type="component" value="Unassembled WGS sequence"/>
</dbReference>
<organism evidence="4 5">
    <name type="scientific">Methylobacterium oryzihabitans</name>
    <dbReference type="NCBI Taxonomy" id="2499852"/>
    <lineage>
        <taxon>Bacteria</taxon>
        <taxon>Pseudomonadati</taxon>
        <taxon>Pseudomonadota</taxon>
        <taxon>Alphaproteobacteria</taxon>
        <taxon>Hyphomicrobiales</taxon>
        <taxon>Methylobacteriaceae</taxon>
        <taxon>Methylobacterium</taxon>
    </lineage>
</organism>
<sequence>MAAPRLRVASDVGGTFTDSIAYDEASRRISVSKVPTTPGNRALGTVAGLKRAVAAQGLSGAAIAYVGHGMTTATNAVIQRKGGRTAFVTNRGFRDLLLIGRQDRPSLFDLDDVRPPPLVPEELCYAAAGRIDAAGREIEPLSLADLEAAAADMRARGVEAVAVTFLHSYANPAHERAAKALLERLLPGVPVCASTEIVAEFREFERASTAVLNAYLRPIMETYLGSLAGLLADREDGLGSPESSPVMVIEASGGLMTLDSAREKPVHTVLSGPAGGVVGSAHVAGLAGIRDIVTMDIGGTSTDISLIRDGRPIVTRQARLETVPIRLPVIDINAIGAGGGSIAWIDDGGALRVGPTSAEAVPGPACYGRGGTRPTVTDANLVLGRFGAGTRLGGDLTLDIAAARAAVATLAGPLGLDVVAAAAGILRVAHATIVRGIRVVSVERGLDPRDFALVPFGGAGPMHGTPVARDLSIPRLLVPPTPGILCALGQLVSDLRHDLVETHVGPHAAFAAERAAGIVAALNARGDALLAADAVPPERRAVTAFVDMRYVGQSYELPIGLPGTLDDEGWASLPVRFHAAHRARFGHADPSAPVECVSFGVTAVGRIDTPVLPVLEEGGASPPPDARTGSRPIYFEALSRTDVPGFHDAPVYARAALRAGNVVDGPAVIEEVSATTILYPGDRAVADASSSLIVEMPA</sequence>
<evidence type="ECO:0000259" key="2">
    <source>
        <dbReference type="Pfam" id="PF05378"/>
    </source>
</evidence>
<protein>
    <submittedName>
        <fullName evidence="4">Hydantoinase/oxoprolinase family protein</fullName>
    </submittedName>
</protein>
<dbReference type="Pfam" id="PF05378">
    <property type="entry name" value="Hydant_A_N"/>
    <property type="match status" value="1"/>
</dbReference>